<dbReference type="AlphaFoldDB" id="A0A7J6VIC4"/>
<feature type="compositionally biased region" description="Polar residues" evidence="1">
    <location>
        <begin position="389"/>
        <end position="407"/>
    </location>
</feature>
<dbReference type="EMBL" id="JABWDY010031794">
    <property type="protein sequence ID" value="KAF5184673.1"/>
    <property type="molecule type" value="Genomic_DNA"/>
</dbReference>
<feature type="region of interest" description="Disordered" evidence="1">
    <location>
        <begin position="345"/>
        <end position="367"/>
    </location>
</feature>
<proteinExistence type="predicted"/>
<sequence length="461" mass="51450">MLKEQRYTDESVSIVGICKENKQGRFMELTFTKKMGRSGLRTLRLPPGRGKEGWANLGLCLLDLFNPGVREGMNMEVKKKQTYPDRPNVNLFAQQNTINQDKGKEKAFNVQARKNQIVDIGGLINKSSITHFEWWKATVLCKSNSKLVDCKWVRRKAEDLVGETTLTTLNEGAAVLATESQEKARILEDKKLIEIGGTKISLTRWTPENFEINKNSADFNSGEAVKVFVRKIRLEDIPRIVAIEKRGYKFSIEIIDNSSEKVNFCSEIASEVGRRKEDGRAISSSGGIGKGLDKVMQVAKILNDSQRRVAPGRVDISEKLKPKLASDMGWTQVLKETIVQDTISEAEAHSQDSPRMKQRSNKGKKISEQRAKFQWFPIFKAIKTAMAQAQGSRKIQSRKNQTTSSSGPRAGVSVKGSTTGESQSIAIENSCEGSGFFNLKTPSQRAATVRGRDIKTGQQWS</sequence>
<evidence type="ECO:0000313" key="3">
    <source>
        <dbReference type="Proteomes" id="UP000554482"/>
    </source>
</evidence>
<dbReference type="Proteomes" id="UP000554482">
    <property type="component" value="Unassembled WGS sequence"/>
</dbReference>
<organism evidence="2 3">
    <name type="scientific">Thalictrum thalictroides</name>
    <name type="common">Rue-anemone</name>
    <name type="synonym">Anemone thalictroides</name>
    <dbReference type="NCBI Taxonomy" id="46969"/>
    <lineage>
        <taxon>Eukaryota</taxon>
        <taxon>Viridiplantae</taxon>
        <taxon>Streptophyta</taxon>
        <taxon>Embryophyta</taxon>
        <taxon>Tracheophyta</taxon>
        <taxon>Spermatophyta</taxon>
        <taxon>Magnoliopsida</taxon>
        <taxon>Ranunculales</taxon>
        <taxon>Ranunculaceae</taxon>
        <taxon>Thalictroideae</taxon>
        <taxon>Thalictrum</taxon>
    </lineage>
</organism>
<evidence type="ECO:0000313" key="2">
    <source>
        <dbReference type="EMBL" id="KAF5184673.1"/>
    </source>
</evidence>
<feature type="compositionally biased region" description="Basic and acidic residues" evidence="1">
    <location>
        <begin position="346"/>
        <end position="355"/>
    </location>
</feature>
<protein>
    <submittedName>
        <fullName evidence="2">Uncharacterized protein</fullName>
    </submittedName>
</protein>
<feature type="region of interest" description="Disordered" evidence="1">
    <location>
        <begin position="442"/>
        <end position="461"/>
    </location>
</feature>
<keyword evidence="3" id="KW-1185">Reference proteome</keyword>
<evidence type="ECO:0000256" key="1">
    <source>
        <dbReference type="SAM" id="MobiDB-lite"/>
    </source>
</evidence>
<comment type="caution">
    <text evidence="2">The sequence shown here is derived from an EMBL/GenBank/DDBJ whole genome shotgun (WGS) entry which is preliminary data.</text>
</comment>
<reference evidence="2 3" key="1">
    <citation type="submission" date="2020-06" db="EMBL/GenBank/DDBJ databases">
        <title>Transcriptomic and genomic resources for Thalictrum thalictroides and T. hernandezii: Facilitating candidate gene discovery in an emerging model plant lineage.</title>
        <authorList>
            <person name="Arias T."/>
            <person name="Riano-Pachon D.M."/>
            <person name="Di Stilio V.S."/>
        </authorList>
    </citation>
    <scope>NUCLEOTIDE SEQUENCE [LARGE SCALE GENOMIC DNA]</scope>
    <source>
        <strain evidence="3">cv. WT478/WT964</strain>
        <tissue evidence="2">Leaves</tissue>
    </source>
</reference>
<accession>A0A7J6VIC4</accession>
<feature type="region of interest" description="Disordered" evidence="1">
    <location>
        <begin position="389"/>
        <end position="422"/>
    </location>
</feature>
<gene>
    <name evidence="2" type="ORF">FRX31_025738</name>
</gene>
<name>A0A7J6VIC4_THATH</name>